<feature type="transmembrane region" description="Helical" evidence="1">
    <location>
        <begin position="40"/>
        <end position="58"/>
    </location>
</feature>
<evidence type="ECO:0000256" key="1">
    <source>
        <dbReference type="SAM" id="Phobius"/>
    </source>
</evidence>
<keyword evidence="3" id="KW-1185">Reference proteome</keyword>
<organism evidence="2 3">
    <name type="scientific">Deinococcus antarcticus</name>
    <dbReference type="NCBI Taxonomy" id="1298767"/>
    <lineage>
        <taxon>Bacteria</taxon>
        <taxon>Thermotogati</taxon>
        <taxon>Deinococcota</taxon>
        <taxon>Deinococci</taxon>
        <taxon>Deinococcales</taxon>
        <taxon>Deinococcaceae</taxon>
        <taxon>Deinococcus</taxon>
    </lineage>
</organism>
<evidence type="ECO:0000313" key="3">
    <source>
        <dbReference type="Proteomes" id="UP001595748"/>
    </source>
</evidence>
<sequence length="67" mass="7714">MSPRFKRYLRLSLPRLLLLLLIIVALNALGSALKLGWLHLDLSLAVVVFLGVFFLNWLTRADPQRRD</sequence>
<dbReference type="RefSeq" id="WP_147364044.1">
    <property type="nucleotide sequence ID" value="NZ_JBHRZF010000013.1"/>
</dbReference>
<dbReference type="Proteomes" id="UP001595748">
    <property type="component" value="Unassembled WGS sequence"/>
</dbReference>
<dbReference type="EMBL" id="JBHRZF010000013">
    <property type="protein sequence ID" value="MFC3859500.1"/>
    <property type="molecule type" value="Genomic_DNA"/>
</dbReference>
<reference evidence="3" key="1">
    <citation type="journal article" date="2019" name="Int. J. Syst. Evol. Microbiol.">
        <title>The Global Catalogue of Microorganisms (GCM) 10K type strain sequencing project: providing services to taxonomists for standard genome sequencing and annotation.</title>
        <authorList>
            <consortium name="The Broad Institute Genomics Platform"/>
            <consortium name="The Broad Institute Genome Sequencing Center for Infectious Disease"/>
            <person name="Wu L."/>
            <person name="Ma J."/>
        </authorList>
    </citation>
    <scope>NUCLEOTIDE SEQUENCE [LARGE SCALE GENOMIC DNA]</scope>
    <source>
        <strain evidence="3">CCTCC AB 2013263</strain>
    </source>
</reference>
<accession>A0ABV8A267</accession>
<name>A0ABV8A267_9DEIO</name>
<proteinExistence type="predicted"/>
<keyword evidence="1" id="KW-1133">Transmembrane helix</keyword>
<keyword evidence="1" id="KW-0472">Membrane</keyword>
<keyword evidence="1" id="KW-0812">Transmembrane</keyword>
<comment type="caution">
    <text evidence="2">The sequence shown here is derived from an EMBL/GenBank/DDBJ whole genome shotgun (WGS) entry which is preliminary data.</text>
</comment>
<gene>
    <name evidence="2" type="ORF">ACFOPQ_01760</name>
</gene>
<evidence type="ECO:0000313" key="2">
    <source>
        <dbReference type="EMBL" id="MFC3859500.1"/>
    </source>
</evidence>
<protein>
    <submittedName>
        <fullName evidence="2">Uncharacterized protein</fullName>
    </submittedName>
</protein>